<evidence type="ECO:0000256" key="4">
    <source>
        <dbReference type="RuleBase" id="RU362118"/>
    </source>
</evidence>
<dbReference type="Pfam" id="PF01053">
    <property type="entry name" value="Cys_Met_Meta_PP"/>
    <property type="match status" value="1"/>
</dbReference>
<organism evidence="5 6">
    <name type="scientific">Metschnikowia aff. pulcherrima</name>
    <dbReference type="NCBI Taxonomy" id="2163413"/>
    <lineage>
        <taxon>Eukaryota</taxon>
        <taxon>Fungi</taxon>
        <taxon>Dikarya</taxon>
        <taxon>Ascomycota</taxon>
        <taxon>Saccharomycotina</taxon>
        <taxon>Pichiomycetes</taxon>
        <taxon>Metschnikowiaceae</taxon>
        <taxon>Metschnikowia</taxon>
    </lineage>
</organism>
<dbReference type="Gene3D" id="3.40.640.10">
    <property type="entry name" value="Type I PLP-dependent aspartate aminotransferase-like (Major domain)"/>
    <property type="match status" value="1"/>
</dbReference>
<comment type="cofactor">
    <cofactor evidence="1 4">
        <name>pyridoxal 5'-phosphate</name>
        <dbReference type="ChEBI" id="CHEBI:597326"/>
    </cofactor>
</comment>
<protein>
    <submittedName>
        <fullName evidence="5">Cystathionine gamma-synthase</fullName>
    </submittedName>
</protein>
<feature type="modified residue" description="N6-(pyridoxal phosphate)lysine" evidence="3">
    <location>
        <position position="194"/>
    </location>
</feature>
<gene>
    <name evidence="5" type="primary">MPUL0B12160</name>
    <name evidence="5" type="ORF">METSCH_B12160</name>
</gene>
<dbReference type="Proteomes" id="UP000292447">
    <property type="component" value="Chromosome II"/>
</dbReference>
<dbReference type="Gene3D" id="3.90.1150.10">
    <property type="entry name" value="Aspartate Aminotransferase, domain 1"/>
    <property type="match status" value="1"/>
</dbReference>
<dbReference type="GO" id="GO:0016846">
    <property type="term" value="F:carbon-sulfur lyase activity"/>
    <property type="evidence" value="ECO:0007669"/>
    <property type="project" value="TreeGrafter"/>
</dbReference>
<accession>A0A4P6XQ68</accession>
<proteinExistence type="inferred from homology"/>
<dbReference type="EMBL" id="CP034457">
    <property type="protein sequence ID" value="QBM88001.1"/>
    <property type="molecule type" value="Genomic_DNA"/>
</dbReference>
<comment type="similarity">
    <text evidence="4">Belongs to the trans-sulfuration enzymes family.</text>
</comment>
<dbReference type="STRING" id="2163413.A0A4P6XQ68"/>
<reference evidence="6" key="1">
    <citation type="submission" date="2019-03" db="EMBL/GenBank/DDBJ databases">
        <title>Snf2 controls pulcherriminic acid biosynthesis and connects pigmentation and antifungal activity of the yeast Metschnikowia pulcherrima.</title>
        <authorList>
            <person name="Gore-Lloyd D."/>
            <person name="Sumann I."/>
            <person name="Brachmann A.O."/>
            <person name="Schneeberger K."/>
            <person name="Ortiz-Merino R.A."/>
            <person name="Moreno-Beltran M."/>
            <person name="Schlaefli M."/>
            <person name="Kirner P."/>
            <person name="Santos Kron A."/>
            <person name="Wolfe K.H."/>
            <person name="Piel J."/>
            <person name="Ahrens C.H."/>
            <person name="Henk D."/>
            <person name="Freimoser F.M."/>
        </authorList>
    </citation>
    <scope>NUCLEOTIDE SEQUENCE [LARGE SCALE GENOMIC DNA]</scope>
    <source>
        <strain evidence="6">APC 1.2</strain>
    </source>
</reference>
<dbReference type="InterPro" id="IPR000277">
    <property type="entry name" value="Cys/Met-Metab_PyrdxlP-dep_enz"/>
</dbReference>
<dbReference type="PANTHER" id="PTHR11808">
    <property type="entry name" value="TRANS-SULFURATION ENZYME FAMILY MEMBER"/>
    <property type="match status" value="1"/>
</dbReference>
<evidence type="ECO:0000313" key="5">
    <source>
        <dbReference type="EMBL" id="QBM88001.1"/>
    </source>
</evidence>
<dbReference type="AlphaFoldDB" id="A0A4P6XQ68"/>
<keyword evidence="2 3" id="KW-0663">Pyridoxal phosphate</keyword>
<dbReference type="GO" id="GO:0019346">
    <property type="term" value="P:transsulfuration"/>
    <property type="evidence" value="ECO:0007669"/>
    <property type="project" value="InterPro"/>
</dbReference>
<evidence type="ECO:0000313" key="6">
    <source>
        <dbReference type="Proteomes" id="UP000292447"/>
    </source>
</evidence>
<name>A0A4P6XQ68_9ASCO</name>
<dbReference type="InterPro" id="IPR054542">
    <property type="entry name" value="Cys_met_metab_PP"/>
</dbReference>
<evidence type="ECO:0000256" key="2">
    <source>
        <dbReference type="ARBA" id="ARBA00022898"/>
    </source>
</evidence>
<evidence type="ECO:0000256" key="1">
    <source>
        <dbReference type="ARBA" id="ARBA00001933"/>
    </source>
</evidence>
<dbReference type="GO" id="GO:0030170">
    <property type="term" value="F:pyridoxal phosphate binding"/>
    <property type="evidence" value="ECO:0007669"/>
    <property type="project" value="InterPro"/>
</dbReference>
<dbReference type="InterPro" id="IPR015422">
    <property type="entry name" value="PyrdxlP-dep_Trfase_small"/>
</dbReference>
<dbReference type="SUPFAM" id="SSF53383">
    <property type="entry name" value="PLP-dependent transferases"/>
    <property type="match status" value="1"/>
</dbReference>
<dbReference type="GO" id="GO:0005737">
    <property type="term" value="C:cytoplasm"/>
    <property type="evidence" value="ECO:0007669"/>
    <property type="project" value="TreeGrafter"/>
</dbReference>
<dbReference type="InterPro" id="IPR015424">
    <property type="entry name" value="PyrdxlP-dep_Trfase"/>
</dbReference>
<dbReference type="PIRSF" id="PIRSF001434">
    <property type="entry name" value="CGS"/>
    <property type="match status" value="1"/>
</dbReference>
<dbReference type="PROSITE" id="PS00868">
    <property type="entry name" value="CYS_MET_METAB_PP"/>
    <property type="match status" value="1"/>
</dbReference>
<sequence>MPKLSTLSIHAANHLHRVLDVTPPINISTTFKYDDDPSKLIKAPEYAEVEETTTYSRHSHPNGLLVEETIGKITNSHAVAYSLGLGAFYALMTHVNPKRLFIGDSYHGCHEIADIMSRNYGLQRLTLANLDSLQPGDLVHIETPINPTSVCCDIRHYAEKAHEKGAFLSVDSTFAPLQDPFEFGADFVMHSATKYFGGHSDLLAGLILTKHESVKNRLLLDRICLGTNIANLESALLFRSLKTFELRVRKQSETATKIARFLHENKDTLPGLVEVKHSSLQKEPFVAEQLKGVHSPTFSFFVENEDLARSFPSRLKYFYHATSLGGVESLIEWKVLADPCASPTLLRLSIGLEDAQDLIDDLTQAFLK</sequence>
<dbReference type="PANTHER" id="PTHR11808:SF35">
    <property type="entry name" value="CYSTATHIONINE GAMMA-SYNTHASE (AFU_ORTHOLOGUE AFUA_7G01590)"/>
    <property type="match status" value="1"/>
</dbReference>
<keyword evidence="6" id="KW-1185">Reference proteome</keyword>
<dbReference type="InterPro" id="IPR015421">
    <property type="entry name" value="PyrdxlP-dep_Trfase_major"/>
</dbReference>
<evidence type="ECO:0000256" key="3">
    <source>
        <dbReference type="PIRSR" id="PIRSR001434-2"/>
    </source>
</evidence>